<dbReference type="InterPro" id="IPR036271">
    <property type="entry name" value="Tet_transcr_reg_TetR-rel_C_sf"/>
</dbReference>
<dbReference type="PANTHER" id="PTHR30055">
    <property type="entry name" value="HTH-TYPE TRANSCRIPTIONAL REGULATOR RUTR"/>
    <property type="match status" value="1"/>
</dbReference>
<dbReference type="SUPFAM" id="SSF48498">
    <property type="entry name" value="Tetracyclin repressor-like, C-terminal domain"/>
    <property type="match status" value="1"/>
</dbReference>
<dbReference type="InterPro" id="IPR001647">
    <property type="entry name" value="HTH_TetR"/>
</dbReference>
<dbReference type="AlphaFoldDB" id="A0A382F4U5"/>
<evidence type="ECO:0000259" key="2">
    <source>
        <dbReference type="PROSITE" id="PS50977"/>
    </source>
</evidence>
<proteinExistence type="predicted"/>
<dbReference type="Gene3D" id="1.10.357.10">
    <property type="entry name" value="Tetracycline Repressor, domain 2"/>
    <property type="match status" value="1"/>
</dbReference>
<dbReference type="Gene3D" id="1.10.10.60">
    <property type="entry name" value="Homeodomain-like"/>
    <property type="match status" value="1"/>
</dbReference>
<evidence type="ECO:0000256" key="1">
    <source>
        <dbReference type="ARBA" id="ARBA00023125"/>
    </source>
</evidence>
<dbReference type="PANTHER" id="PTHR30055:SF187">
    <property type="entry name" value="TRANSCRIPTIONAL REGULATORY PROTEIN"/>
    <property type="match status" value="1"/>
</dbReference>
<feature type="domain" description="HTH tetR-type" evidence="2">
    <location>
        <begin position="1"/>
        <end position="37"/>
    </location>
</feature>
<keyword evidence="1" id="KW-0238">DNA-binding</keyword>
<evidence type="ECO:0000313" key="3">
    <source>
        <dbReference type="EMBL" id="SVB57141.1"/>
    </source>
</evidence>
<sequence>MEDIAREASVAKGTLYSHFADKDALYFAVVFDGILQLNNHLRAAAAQDRPPEEQLRAVMNALLTFFSRNRVFFRLLSMEDAKAGPGGSESRQRWQSERTEQIDVIESVLRRGVAGGDFHVPQPRLQAFVLRGMVRSVLTSGEKLSVKEMVDVIVDTFLYGARSKAPEAPSP</sequence>
<name>A0A382F4U5_9ZZZZ</name>
<dbReference type="InterPro" id="IPR050109">
    <property type="entry name" value="HTH-type_TetR-like_transc_reg"/>
</dbReference>
<gene>
    <name evidence="3" type="ORF">METZ01_LOCUS209995</name>
</gene>
<protein>
    <recommendedName>
        <fullName evidence="2">HTH tetR-type domain-containing protein</fullName>
    </recommendedName>
</protein>
<dbReference type="Pfam" id="PF00440">
    <property type="entry name" value="TetR_N"/>
    <property type="match status" value="1"/>
</dbReference>
<dbReference type="EMBL" id="UINC01047631">
    <property type="protein sequence ID" value="SVB57141.1"/>
    <property type="molecule type" value="Genomic_DNA"/>
</dbReference>
<dbReference type="SUPFAM" id="SSF46689">
    <property type="entry name" value="Homeodomain-like"/>
    <property type="match status" value="1"/>
</dbReference>
<dbReference type="InterPro" id="IPR041490">
    <property type="entry name" value="KstR2_TetR_C"/>
</dbReference>
<dbReference type="GO" id="GO:0000976">
    <property type="term" value="F:transcription cis-regulatory region binding"/>
    <property type="evidence" value="ECO:0007669"/>
    <property type="project" value="TreeGrafter"/>
</dbReference>
<accession>A0A382F4U5</accession>
<dbReference type="Pfam" id="PF17932">
    <property type="entry name" value="TetR_C_24"/>
    <property type="match status" value="1"/>
</dbReference>
<dbReference type="PROSITE" id="PS50977">
    <property type="entry name" value="HTH_TETR_2"/>
    <property type="match status" value="1"/>
</dbReference>
<reference evidence="3" key="1">
    <citation type="submission" date="2018-05" db="EMBL/GenBank/DDBJ databases">
        <authorList>
            <person name="Lanie J.A."/>
            <person name="Ng W.-L."/>
            <person name="Kazmierczak K.M."/>
            <person name="Andrzejewski T.M."/>
            <person name="Davidsen T.M."/>
            <person name="Wayne K.J."/>
            <person name="Tettelin H."/>
            <person name="Glass J.I."/>
            <person name="Rusch D."/>
            <person name="Podicherti R."/>
            <person name="Tsui H.-C.T."/>
            <person name="Winkler M.E."/>
        </authorList>
    </citation>
    <scope>NUCLEOTIDE SEQUENCE</scope>
</reference>
<dbReference type="GO" id="GO:0003700">
    <property type="term" value="F:DNA-binding transcription factor activity"/>
    <property type="evidence" value="ECO:0007669"/>
    <property type="project" value="TreeGrafter"/>
</dbReference>
<organism evidence="3">
    <name type="scientific">marine metagenome</name>
    <dbReference type="NCBI Taxonomy" id="408172"/>
    <lineage>
        <taxon>unclassified sequences</taxon>
        <taxon>metagenomes</taxon>
        <taxon>ecological metagenomes</taxon>
    </lineage>
</organism>
<dbReference type="InterPro" id="IPR009057">
    <property type="entry name" value="Homeodomain-like_sf"/>
</dbReference>